<protein>
    <submittedName>
        <fullName evidence="2">Bacteriocin operon component, ScnE-like protein</fullName>
    </submittedName>
</protein>
<feature type="transmembrane region" description="Helical" evidence="1">
    <location>
        <begin position="134"/>
        <end position="155"/>
    </location>
</feature>
<proteinExistence type="predicted"/>
<sequence>MTKAIQVEWLKSKRTKSLTVSTLIILIGVFWSILGTVMQKSSSGWEMFFDNQDALPMFLPLAISIFVSRIISNEKEGRTFKLQASNAHGILEIFHNKLWFTSLFFFSMAVVYTSIISFYVTFIKGESISGLAPVHQIVTFTLGSFVQICLYIVMAMIIEKQSAVLATGFLGAFVGIVFQRLSMKFWSFFIPWLGTSFLAMYHFGYDDKTETAFATLDNQIFLKLIVYSMYAVLCYLAARYIVSHKGGELL</sequence>
<evidence type="ECO:0000256" key="1">
    <source>
        <dbReference type="SAM" id="Phobius"/>
    </source>
</evidence>
<accession>Q8DSH5</accession>
<organism evidence="2 3">
    <name type="scientific">Streptococcus mutans serotype c (strain ATCC 700610 / UA159)</name>
    <dbReference type="NCBI Taxonomy" id="210007"/>
    <lineage>
        <taxon>Bacteria</taxon>
        <taxon>Bacillati</taxon>
        <taxon>Bacillota</taxon>
        <taxon>Bacilli</taxon>
        <taxon>Lactobacillales</taxon>
        <taxon>Streptococcaceae</taxon>
        <taxon>Streptococcus</taxon>
    </lineage>
</organism>
<dbReference type="STRING" id="210007.SMU_1810"/>
<dbReference type="eggNOG" id="COG4200">
    <property type="taxonomic scope" value="Bacteria"/>
</dbReference>
<keyword evidence="1" id="KW-1133">Transmembrane helix</keyword>
<feature type="transmembrane region" description="Helical" evidence="1">
    <location>
        <begin position="185"/>
        <end position="203"/>
    </location>
</feature>
<feature type="transmembrane region" description="Helical" evidence="1">
    <location>
        <begin position="98"/>
        <end position="122"/>
    </location>
</feature>
<keyword evidence="1" id="KW-0812">Transmembrane</keyword>
<dbReference type="KEGG" id="smu:SMU_1810"/>
<dbReference type="Pfam" id="PF12730">
    <property type="entry name" value="ABC2_membrane_4"/>
    <property type="match status" value="1"/>
</dbReference>
<dbReference type="EMBL" id="AE014133">
    <property type="protein sequence ID" value="AAN59435.1"/>
    <property type="molecule type" value="Genomic_DNA"/>
</dbReference>
<dbReference type="PhylomeDB" id="Q8DSH5"/>
<feature type="transmembrane region" description="Helical" evidence="1">
    <location>
        <begin position="54"/>
        <end position="72"/>
    </location>
</feature>
<keyword evidence="3" id="KW-1185">Reference proteome</keyword>
<dbReference type="HOGENOM" id="CLU_096495_0_0_9"/>
<evidence type="ECO:0000313" key="3">
    <source>
        <dbReference type="Proteomes" id="UP000002512"/>
    </source>
</evidence>
<dbReference type="RefSeq" id="WP_002263496.1">
    <property type="nucleotide sequence ID" value="NC_004350.2"/>
</dbReference>
<feature type="transmembrane region" description="Helical" evidence="1">
    <location>
        <begin position="18"/>
        <end position="34"/>
    </location>
</feature>
<reference evidence="2 3" key="1">
    <citation type="journal article" date="2002" name="Proc. Natl. Acad. Sci. U.S.A.">
        <title>Genome sequence of Streptococcus mutans UA159, a cariogenic dental pathogen.</title>
        <authorList>
            <person name="Ajdic D."/>
            <person name="McShan W.M."/>
            <person name="McLaughlin R.E."/>
            <person name="Savic G."/>
            <person name="Chang J."/>
            <person name="Carson M.B."/>
            <person name="Primeaux C."/>
            <person name="Tian R."/>
            <person name="Kenton S."/>
            <person name="Jia H."/>
            <person name="Lin S."/>
            <person name="Qian Y."/>
            <person name="Li S."/>
            <person name="Zhu H."/>
            <person name="Najar F."/>
            <person name="Lai H."/>
            <person name="White J."/>
            <person name="Roe B.A."/>
            <person name="Ferretti J.J."/>
        </authorList>
    </citation>
    <scope>NUCLEOTIDE SEQUENCE [LARGE SCALE GENOMIC DNA]</scope>
    <source>
        <strain evidence="3">ATCC 700610 / UA159</strain>
    </source>
</reference>
<evidence type="ECO:0000313" key="2">
    <source>
        <dbReference type="EMBL" id="AAN59435.1"/>
    </source>
</evidence>
<gene>
    <name evidence="2" type="primary">scnE</name>
    <name evidence="2" type="ordered locus">SMU_1810</name>
</gene>
<name>Q8DSH5_STRMU</name>
<dbReference type="Proteomes" id="UP000002512">
    <property type="component" value="Chromosome"/>
</dbReference>
<dbReference type="PATRIC" id="fig|210007.7.peg.1616"/>
<dbReference type="AlphaFoldDB" id="Q8DSH5"/>
<feature type="transmembrane region" description="Helical" evidence="1">
    <location>
        <begin position="162"/>
        <end position="179"/>
    </location>
</feature>
<feature type="transmembrane region" description="Helical" evidence="1">
    <location>
        <begin position="224"/>
        <end position="242"/>
    </location>
</feature>
<dbReference type="OrthoDB" id="2237635at2"/>
<keyword evidence="1" id="KW-0472">Membrane</keyword>